<dbReference type="AlphaFoldDB" id="A0A1D1ZNC3"/>
<dbReference type="EMBL" id="GDKF01009793">
    <property type="protein sequence ID" value="JAT68829.1"/>
    <property type="molecule type" value="Transcribed_RNA"/>
</dbReference>
<comment type="subcellular location">
    <subcellularLocation>
        <location evidence="1">Endomembrane system</location>
        <topology evidence="1">Multi-pass membrane protein</topology>
    </subcellularLocation>
    <subcellularLocation>
        <location evidence="2">Golgi apparatus membrane</location>
    </subcellularLocation>
</comment>
<feature type="transmembrane region" description="Helical" evidence="8">
    <location>
        <begin position="167"/>
        <end position="192"/>
    </location>
</feature>
<keyword evidence="4 8" id="KW-1133">Transmembrane helix</keyword>
<name>A0A1D1ZNC3_AUXPR</name>
<evidence type="ECO:0000256" key="2">
    <source>
        <dbReference type="ARBA" id="ARBA00004394"/>
    </source>
</evidence>
<dbReference type="PANTHER" id="PTHR16133:SF0">
    <property type="entry name" value="ZINC_IRON REGULATED TRANSPORTER-RELATED PROTEIN 102B, ISOFORM E"/>
    <property type="match status" value="1"/>
</dbReference>
<dbReference type="GO" id="GO:0006829">
    <property type="term" value="P:zinc ion transport"/>
    <property type="evidence" value="ECO:0007669"/>
    <property type="project" value="InterPro"/>
</dbReference>
<proteinExistence type="predicted"/>
<evidence type="ECO:0000313" key="10">
    <source>
        <dbReference type="EMBL" id="JAT68829.1"/>
    </source>
</evidence>
<evidence type="ECO:0000256" key="5">
    <source>
        <dbReference type="ARBA" id="ARBA00023034"/>
    </source>
</evidence>
<dbReference type="EMBL" id="GDKF01010315">
    <property type="protein sequence ID" value="JAT68307.1"/>
    <property type="molecule type" value="Transcribed_RNA"/>
</dbReference>
<dbReference type="GO" id="GO:0046873">
    <property type="term" value="F:metal ion transmembrane transporter activity"/>
    <property type="evidence" value="ECO:0007669"/>
    <property type="project" value="InterPro"/>
</dbReference>
<dbReference type="EMBL" id="GDKF01001543">
    <property type="protein sequence ID" value="JAT77079.1"/>
    <property type="molecule type" value="Transcribed_RNA"/>
</dbReference>
<keyword evidence="3 8" id="KW-0812">Transmembrane</keyword>
<dbReference type="Pfam" id="PF02535">
    <property type="entry name" value="Zip"/>
    <property type="match status" value="2"/>
</dbReference>
<feature type="region of interest" description="Disordered" evidence="7">
    <location>
        <begin position="103"/>
        <end position="136"/>
    </location>
</feature>
<keyword evidence="6 8" id="KW-0472">Membrane</keyword>
<gene>
    <name evidence="11" type="ORF">g.7069</name>
    <name evidence="10" type="ORF">g.7070</name>
    <name evidence="9" type="ORF">g.7071</name>
</gene>
<feature type="transmembrane region" description="Helical" evidence="8">
    <location>
        <begin position="39"/>
        <end position="57"/>
    </location>
</feature>
<feature type="transmembrane region" description="Helical" evidence="8">
    <location>
        <begin position="141"/>
        <end position="161"/>
    </location>
</feature>
<keyword evidence="5" id="KW-0333">Golgi apparatus</keyword>
<feature type="transmembrane region" description="Helical" evidence="8">
    <location>
        <begin position="234"/>
        <end position="255"/>
    </location>
</feature>
<feature type="transmembrane region" description="Helical" evidence="8">
    <location>
        <begin position="267"/>
        <end position="288"/>
    </location>
</feature>
<dbReference type="InterPro" id="IPR045891">
    <property type="entry name" value="ZIP9"/>
</dbReference>
<dbReference type="GO" id="GO:0000139">
    <property type="term" value="C:Golgi membrane"/>
    <property type="evidence" value="ECO:0007669"/>
    <property type="project" value="UniProtKB-SubCell"/>
</dbReference>
<evidence type="ECO:0008006" key="12">
    <source>
        <dbReference type="Google" id="ProtNLM"/>
    </source>
</evidence>
<evidence type="ECO:0000256" key="8">
    <source>
        <dbReference type="SAM" id="Phobius"/>
    </source>
</evidence>
<organism evidence="9">
    <name type="scientific">Auxenochlorella protothecoides</name>
    <name type="common">Green microalga</name>
    <name type="synonym">Chlorella protothecoides</name>
    <dbReference type="NCBI Taxonomy" id="3075"/>
    <lineage>
        <taxon>Eukaryota</taxon>
        <taxon>Viridiplantae</taxon>
        <taxon>Chlorophyta</taxon>
        <taxon>core chlorophytes</taxon>
        <taxon>Trebouxiophyceae</taxon>
        <taxon>Chlorellales</taxon>
        <taxon>Chlorellaceae</taxon>
        <taxon>Auxenochlorella</taxon>
    </lineage>
</organism>
<sequence>MEVEAGTSLVVVLALMFFGSLLASALPFMFQIRGNSMKVVAGLGGGLLLGTALSIVIPEGFHSMAEVAEEHGHAGHGHGADDWSGAILVLGFLGMMALDRSQPGHGHGCGGHAHEARPRGRPGGREGPPSPTRKPGAVDPAVLGLLVHCAADGLALGAAALSGNTQLSLIVSVAMLAHKAPMAFGLSTYLIGRGAAWREARGSLLAFAGAAPASATLTYALLSLLPGGASSPTLVARSLLASGGTFLYAATMHILPEVLAGAGPGTVAATAGGALLPALLASLGLGHAH</sequence>
<evidence type="ECO:0000256" key="1">
    <source>
        <dbReference type="ARBA" id="ARBA00004127"/>
    </source>
</evidence>
<protein>
    <recommendedName>
        <fullName evidence="12">Zinc transporter ZIP9</fullName>
    </recommendedName>
</protein>
<evidence type="ECO:0000256" key="4">
    <source>
        <dbReference type="ARBA" id="ARBA00022989"/>
    </source>
</evidence>
<dbReference type="PANTHER" id="PTHR16133">
    <property type="entry name" value="SOLUTE CARRIER FAMILY 39 ZINC TRANSPORTER , MEMBER 9-RELATED"/>
    <property type="match status" value="1"/>
</dbReference>
<evidence type="ECO:0000256" key="6">
    <source>
        <dbReference type="ARBA" id="ARBA00023136"/>
    </source>
</evidence>
<feature type="transmembrane region" description="Helical" evidence="8">
    <location>
        <begin position="6"/>
        <end position="27"/>
    </location>
</feature>
<accession>A0A1D1ZNC3</accession>
<evidence type="ECO:0000256" key="3">
    <source>
        <dbReference type="ARBA" id="ARBA00022692"/>
    </source>
</evidence>
<dbReference type="InterPro" id="IPR003689">
    <property type="entry name" value="ZIP"/>
</dbReference>
<evidence type="ECO:0000256" key="7">
    <source>
        <dbReference type="SAM" id="MobiDB-lite"/>
    </source>
</evidence>
<evidence type="ECO:0000313" key="9">
    <source>
        <dbReference type="EMBL" id="JAT68307.1"/>
    </source>
</evidence>
<reference evidence="9" key="1">
    <citation type="submission" date="2015-08" db="EMBL/GenBank/DDBJ databases">
        <authorList>
            <person name="Babu N.S."/>
            <person name="Beckwith C.J."/>
            <person name="Beseler K.G."/>
            <person name="Brison A."/>
            <person name="Carone J.V."/>
            <person name="Caskin T.P."/>
            <person name="Diamond M."/>
            <person name="Durham M.E."/>
            <person name="Foxe J.M."/>
            <person name="Go M."/>
            <person name="Henderson B.A."/>
            <person name="Jones I.B."/>
            <person name="McGettigan J.A."/>
            <person name="Micheletti S.J."/>
            <person name="Nasrallah M.E."/>
            <person name="Ortiz D."/>
            <person name="Piller C.R."/>
            <person name="Privatt S.R."/>
            <person name="Schneider S.L."/>
            <person name="Sharp S."/>
            <person name="Smith T.C."/>
            <person name="Stanton J.D."/>
            <person name="Ullery H.E."/>
            <person name="Wilson R.J."/>
            <person name="Serrano M.G."/>
            <person name="Buck G."/>
            <person name="Lee V."/>
            <person name="Wang Y."/>
            <person name="Carvalho R."/>
            <person name="Voegtly L."/>
            <person name="Shi R."/>
            <person name="Duckworth R."/>
            <person name="Johnson A."/>
            <person name="Loviza R."/>
            <person name="Walstead R."/>
            <person name="Shah Z."/>
            <person name="Kiflezghi M."/>
            <person name="Wade K."/>
            <person name="Ball S.L."/>
            <person name="Bradley K.W."/>
            <person name="Asai D.J."/>
            <person name="Bowman C.A."/>
            <person name="Russell D.A."/>
            <person name="Pope W.H."/>
            <person name="Jacobs-Sera D."/>
            <person name="Hendrix R.W."/>
            <person name="Hatfull G.F."/>
        </authorList>
    </citation>
    <scope>NUCLEOTIDE SEQUENCE</scope>
</reference>
<evidence type="ECO:0000313" key="11">
    <source>
        <dbReference type="EMBL" id="JAT77079.1"/>
    </source>
</evidence>
<feature type="transmembrane region" description="Helical" evidence="8">
    <location>
        <begin position="204"/>
        <end position="222"/>
    </location>
</feature>